<proteinExistence type="predicted"/>
<dbReference type="PANTHER" id="PTHR32347:SF23">
    <property type="entry name" value="BLL5650 PROTEIN"/>
    <property type="match status" value="1"/>
</dbReference>
<protein>
    <submittedName>
        <fullName evidence="6">Inner membrane protein YiaV</fullName>
    </submittedName>
</protein>
<evidence type="ECO:0000256" key="3">
    <source>
        <dbReference type="SAM" id="Coils"/>
    </source>
</evidence>
<evidence type="ECO:0000256" key="1">
    <source>
        <dbReference type="ARBA" id="ARBA00004196"/>
    </source>
</evidence>
<keyword evidence="4" id="KW-0812">Transmembrane</keyword>
<evidence type="ECO:0000256" key="4">
    <source>
        <dbReference type="SAM" id="Phobius"/>
    </source>
</evidence>
<keyword evidence="2 3" id="KW-0175">Coiled coil</keyword>
<feature type="transmembrane region" description="Helical" evidence="4">
    <location>
        <begin position="6"/>
        <end position="22"/>
    </location>
</feature>
<keyword evidence="4" id="KW-1133">Transmembrane helix</keyword>
<evidence type="ECO:0000313" key="6">
    <source>
        <dbReference type="EMBL" id="QDU80767.1"/>
    </source>
</evidence>
<sequence>MIAFMLIIYVAVVTLLFKLKLLKPKPYPIAIVVVAGLFVIGGPAVAWTLCAPVTPRAVTTQYVVQLVPYVKGQVTKVHAQANVPMKKGDLLLEINPAPYQYALDQAVAQLHVSEEGLNQAKSGVVVAKSGVASAEAKIQQANAAISQSKAVVSSALAGITRAKAAVASSQAGVVKAKAADELAKTEEQIAVKLQNTDAGAISSLRVTQTIQSREAADAALEAAESAVNEAQATLQQAEASLVQSQSAQQQAEARLGAAQAALQQAHATESQALFATKMATSNIQVAESQVSNARFNLEQCKMFAPADGYVVNWTVQEGTMLVPMPLAAAGTFINTEETFIAASFHQNSLMNVQPGNEVELVLNPYPGRLFKGKVDMIIPATGEGQYDPSKSIPLASQVGSQGYLAVKILLDEDQEKPEFPLGVGGTVAIYTDYGKPVHIISKVTIRMKKWLLYIIPS</sequence>
<dbReference type="GO" id="GO:0030313">
    <property type="term" value="C:cell envelope"/>
    <property type="evidence" value="ECO:0007669"/>
    <property type="project" value="UniProtKB-SubCell"/>
</dbReference>
<dbReference type="AlphaFoldDB" id="A0A518CNG7"/>
<dbReference type="KEGG" id="plon:Pla110_25000"/>
<keyword evidence="7" id="KW-1185">Reference proteome</keyword>
<dbReference type="Gene3D" id="2.40.50.100">
    <property type="match status" value="1"/>
</dbReference>
<dbReference type="SUPFAM" id="SSF111369">
    <property type="entry name" value="HlyD-like secretion proteins"/>
    <property type="match status" value="1"/>
</dbReference>
<dbReference type="RefSeq" id="WP_144996005.1">
    <property type="nucleotide sequence ID" value="NZ_CP036281.1"/>
</dbReference>
<gene>
    <name evidence="6" type="primary">yiaV</name>
    <name evidence="6" type="ORF">Pla110_25000</name>
</gene>
<keyword evidence="4" id="KW-0472">Membrane</keyword>
<dbReference type="Proteomes" id="UP000317178">
    <property type="component" value="Chromosome"/>
</dbReference>
<dbReference type="InterPro" id="IPR050465">
    <property type="entry name" value="UPF0194_transport"/>
</dbReference>
<accession>A0A518CNG7</accession>
<dbReference type="OrthoDB" id="9811754at2"/>
<dbReference type="InterPro" id="IPR058625">
    <property type="entry name" value="MdtA-like_BSH"/>
</dbReference>
<dbReference type="Gene3D" id="2.40.30.170">
    <property type="match status" value="1"/>
</dbReference>
<feature type="coiled-coil region" evidence="3">
    <location>
        <begin position="175"/>
        <end position="254"/>
    </location>
</feature>
<dbReference type="PANTHER" id="PTHR32347">
    <property type="entry name" value="EFFLUX SYSTEM COMPONENT YKNX-RELATED"/>
    <property type="match status" value="1"/>
</dbReference>
<evidence type="ECO:0000313" key="7">
    <source>
        <dbReference type="Proteomes" id="UP000317178"/>
    </source>
</evidence>
<dbReference type="Gene3D" id="1.10.287.470">
    <property type="entry name" value="Helix hairpin bin"/>
    <property type="match status" value="1"/>
</dbReference>
<feature type="transmembrane region" description="Helical" evidence="4">
    <location>
        <begin position="29"/>
        <end position="49"/>
    </location>
</feature>
<comment type="subcellular location">
    <subcellularLocation>
        <location evidence="1">Cell envelope</location>
    </subcellularLocation>
</comment>
<name>A0A518CNG7_9PLAN</name>
<organism evidence="6 7">
    <name type="scientific">Polystyrenella longa</name>
    <dbReference type="NCBI Taxonomy" id="2528007"/>
    <lineage>
        <taxon>Bacteria</taxon>
        <taxon>Pseudomonadati</taxon>
        <taxon>Planctomycetota</taxon>
        <taxon>Planctomycetia</taxon>
        <taxon>Planctomycetales</taxon>
        <taxon>Planctomycetaceae</taxon>
        <taxon>Polystyrenella</taxon>
    </lineage>
</organism>
<evidence type="ECO:0000256" key="2">
    <source>
        <dbReference type="ARBA" id="ARBA00023054"/>
    </source>
</evidence>
<evidence type="ECO:0000259" key="5">
    <source>
        <dbReference type="Pfam" id="PF25917"/>
    </source>
</evidence>
<feature type="domain" description="Multidrug resistance protein MdtA-like barrel-sandwich hybrid" evidence="5">
    <location>
        <begin position="64"/>
        <end position="320"/>
    </location>
</feature>
<reference evidence="6 7" key="1">
    <citation type="submission" date="2019-02" db="EMBL/GenBank/DDBJ databases">
        <title>Deep-cultivation of Planctomycetes and their phenomic and genomic characterization uncovers novel biology.</title>
        <authorList>
            <person name="Wiegand S."/>
            <person name="Jogler M."/>
            <person name="Boedeker C."/>
            <person name="Pinto D."/>
            <person name="Vollmers J."/>
            <person name="Rivas-Marin E."/>
            <person name="Kohn T."/>
            <person name="Peeters S.H."/>
            <person name="Heuer A."/>
            <person name="Rast P."/>
            <person name="Oberbeckmann S."/>
            <person name="Bunk B."/>
            <person name="Jeske O."/>
            <person name="Meyerdierks A."/>
            <person name="Storesund J.E."/>
            <person name="Kallscheuer N."/>
            <person name="Luecker S."/>
            <person name="Lage O.M."/>
            <person name="Pohl T."/>
            <person name="Merkel B.J."/>
            <person name="Hornburger P."/>
            <person name="Mueller R.-W."/>
            <person name="Bruemmer F."/>
            <person name="Labrenz M."/>
            <person name="Spormann A.M."/>
            <person name="Op den Camp H."/>
            <person name="Overmann J."/>
            <person name="Amann R."/>
            <person name="Jetten M.S.M."/>
            <person name="Mascher T."/>
            <person name="Medema M.H."/>
            <person name="Devos D.P."/>
            <person name="Kaster A.-K."/>
            <person name="Ovreas L."/>
            <person name="Rohde M."/>
            <person name="Galperin M.Y."/>
            <person name="Jogler C."/>
        </authorList>
    </citation>
    <scope>NUCLEOTIDE SEQUENCE [LARGE SCALE GENOMIC DNA]</scope>
    <source>
        <strain evidence="6 7">Pla110</strain>
    </source>
</reference>
<dbReference type="Pfam" id="PF25917">
    <property type="entry name" value="BSH_RND"/>
    <property type="match status" value="1"/>
</dbReference>
<dbReference type="EMBL" id="CP036281">
    <property type="protein sequence ID" value="QDU80767.1"/>
    <property type="molecule type" value="Genomic_DNA"/>
</dbReference>